<keyword evidence="2" id="KW-0472">Membrane</keyword>
<dbReference type="PRINTS" id="PR01217">
    <property type="entry name" value="PRICHEXTENSN"/>
</dbReference>
<feature type="region of interest" description="Disordered" evidence="1">
    <location>
        <begin position="11"/>
        <end position="32"/>
    </location>
</feature>
<keyword evidence="2" id="KW-1133">Transmembrane helix</keyword>
<keyword evidence="5" id="KW-1185">Reference proteome</keyword>
<dbReference type="RefSeq" id="WP_223628338.1">
    <property type="nucleotide sequence ID" value="NZ_JAIQDJ010000002.1"/>
</dbReference>
<feature type="region of interest" description="Disordered" evidence="1">
    <location>
        <begin position="72"/>
        <end position="118"/>
    </location>
</feature>
<evidence type="ECO:0000313" key="5">
    <source>
        <dbReference type="Proteomes" id="UP001430290"/>
    </source>
</evidence>
<feature type="compositionally biased region" description="Pro residues" evidence="1">
    <location>
        <begin position="135"/>
        <end position="151"/>
    </location>
</feature>
<evidence type="ECO:0000256" key="1">
    <source>
        <dbReference type="SAM" id="MobiDB-lite"/>
    </source>
</evidence>
<gene>
    <name evidence="4" type="ORF">K7B09_07195</name>
</gene>
<feature type="transmembrane region" description="Helical" evidence="2">
    <location>
        <begin position="41"/>
        <end position="59"/>
    </location>
</feature>
<dbReference type="Proteomes" id="UP001430290">
    <property type="component" value="Unassembled WGS sequence"/>
</dbReference>
<comment type="caution">
    <text evidence="4">The sequence shown here is derived from an EMBL/GenBank/DDBJ whole genome shotgun (WGS) entry which is preliminary data.</text>
</comment>
<protein>
    <submittedName>
        <fullName evidence="4">General secretion pathway protein GspB</fullName>
    </submittedName>
</protein>
<keyword evidence="2" id="KW-0812">Transmembrane</keyword>
<dbReference type="EMBL" id="JAIQDJ010000002">
    <property type="protein sequence ID" value="MBZ4186115.1"/>
    <property type="molecule type" value="Genomic_DNA"/>
</dbReference>
<evidence type="ECO:0000256" key="2">
    <source>
        <dbReference type="SAM" id="Phobius"/>
    </source>
</evidence>
<feature type="region of interest" description="Disordered" evidence="1">
    <location>
        <begin position="135"/>
        <end position="170"/>
    </location>
</feature>
<dbReference type="InterPro" id="IPR032389">
    <property type="entry name" value="GspB_C"/>
</dbReference>
<feature type="compositionally biased region" description="Low complexity" evidence="1">
    <location>
        <begin position="86"/>
        <end position="103"/>
    </location>
</feature>
<sequence>MSLILEALRKSEAERRRDSTPDVALELPPPAPRASRGMPTWLWPVLLCTAALLALGVWLGTRMAVRDQTAAATPSVATRSPPTPEAPAASALPTMSQPTAPVRAPAPVPAAPTLAPATTPAASMARPDASILPPPPPVATVPSPAPAPPAPAHTARPVASNDAPDIGDTSLPAVKLSMHMWDADPARRFVILDGQRMGEGDRSGALSVIAIERNGVVIERNGQRARIPLP</sequence>
<reference evidence="4" key="1">
    <citation type="submission" date="2021-09" db="EMBL/GenBank/DDBJ databases">
        <authorList>
            <person name="Wu T."/>
            <person name="Guo S.Z."/>
        </authorList>
    </citation>
    <scope>NUCLEOTIDE SEQUENCE</scope>
    <source>
        <strain evidence="4">RSS-23</strain>
    </source>
</reference>
<name>A0ABS7TE60_9GAMM</name>
<dbReference type="Pfam" id="PF16537">
    <property type="entry name" value="T2SSB"/>
    <property type="match status" value="1"/>
</dbReference>
<feature type="compositionally biased region" description="Basic and acidic residues" evidence="1">
    <location>
        <begin position="11"/>
        <end position="20"/>
    </location>
</feature>
<proteinExistence type="predicted"/>
<accession>A0ABS7TE60</accession>
<organism evidence="4 5">
    <name type="scientific">Thermomonas beijingensis</name>
    <dbReference type="NCBI Taxonomy" id="2872701"/>
    <lineage>
        <taxon>Bacteria</taxon>
        <taxon>Pseudomonadati</taxon>
        <taxon>Pseudomonadota</taxon>
        <taxon>Gammaproteobacteria</taxon>
        <taxon>Lysobacterales</taxon>
        <taxon>Lysobacteraceae</taxon>
        <taxon>Thermomonas</taxon>
    </lineage>
</organism>
<feature type="domain" description="Type II secretion system protein GspB C-terminal" evidence="3">
    <location>
        <begin position="171"/>
        <end position="228"/>
    </location>
</feature>
<evidence type="ECO:0000259" key="3">
    <source>
        <dbReference type="Pfam" id="PF16537"/>
    </source>
</evidence>
<evidence type="ECO:0000313" key="4">
    <source>
        <dbReference type="EMBL" id="MBZ4186115.1"/>
    </source>
</evidence>